<comment type="similarity">
    <text evidence="1">Belongs to the HyuE racemase family.</text>
</comment>
<evidence type="ECO:0000313" key="3">
    <source>
        <dbReference type="Proteomes" id="UP001315278"/>
    </source>
</evidence>
<dbReference type="InterPro" id="IPR052186">
    <property type="entry name" value="Hydantoin_racemase-like"/>
</dbReference>
<name>A0ABS5FVH2_9BRAD</name>
<dbReference type="EMBL" id="JAFCJH010000062">
    <property type="protein sequence ID" value="MBR0800792.1"/>
    <property type="molecule type" value="Genomic_DNA"/>
</dbReference>
<dbReference type="Pfam" id="PF01177">
    <property type="entry name" value="Asp_Glu_race"/>
    <property type="match status" value="1"/>
</dbReference>
<reference evidence="3" key="1">
    <citation type="journal article" date="2021" name="ISME J.">
        <title>Evolutionary origin and ecological implication of a unique nif island in free-living Bradyrhizobium lineages.</title>
        <authorList>
            <person name="Tao J."/>
        </authorList>
    </citation>
    <scope>NUCLEOTIDE SEQUENCE [LARGE SCALE GENOMIC DNA]</scope>
    <source>
        <strain evidence="3">SZCCT0434</strain>
    </source>
</reference>
<dbReference type="InterPro" id="IPR015942">
    <property type="entry name" value="Asp/Glu/hydantoin_racemase"/>
</dbReference>
<dbReference type="RefSeq" id="WP_212495053.1">
    <property type="nucleotide sequence ID" value="NZ_JAFCJH010000062.1"/>
</dbReference>
<dbReference type="Proteomes" id="UP001315278">
    <property type="component" value="Unassembled WGS sequence"/>
</dbReference>
<dbReference type="InterPro" id="IPR053714">
    <property type="entry name" value="Iso_Racemase_Enz_sf"/>
</dbReference>
<evidence type="ECO:0000256" key="1">
    <source>
        <dbReference type="ARBA" id="ARBA00038414"/>
    </source>
</evidence>
<sequence length="244" mass="25196">MRILIVNPNTTAAMTEKIGRAGRAVAAPGTEIIAVNPADGPISIEGYYDEAFSVPGLLAEIAKGDAAGVSAHIIACFDDTGLEAARCISQAPVIGIGEAAFHLAAMLGHRFTVVTTLSRSIAAIENNLLKYGLASRCAKVRACEVPVLSLDDPASNAAAQISAEIERSKQEDHAEVVVLGCAGMADLAARLSEYHGLPVIDGVASAVKLAEAFGALGLKTSKTGAYAQPRPKPYLGSFAPFAPR</sequence>
<keyword evidence="3" id="KW-1185">Reference proteome</keyword>
<comment type="caution">
    <text evidence="2">The sequence shown here is derived from an EMBL/GenBank/DDBJ whole genome shotgun (WGS) entry which is preliminary data.</text>
</comment>
<dbReference type="PANTHER" id="PTHR28047:SF5">
    <property type="entry name" value="PROTEIN DCG1"/>
    <property type="match status" value="1"/>
</dbReference>
<gene>
    <name evidence="2" type="ORF">JQ615_36070</name>
</gene>
<proteinExistence type="inferred from homology"/>
<organism evidence="2 3">
    <name type="scientific">Bradyrhizobium jicamae</name>
    <dbReference type="NCBI Taxonomy" id="280332"/>
    <lineage>
        <taxon>Bacteria</taxon>
        <taxon>Pseudomonadati</taxon>
        <taxon>Pseudomonadota</taxon>
        <taxon>Alphaproteobacteria</taxon>
        <taxon>Hyphomicrobiales</taxon>
        <taxon>Nitrobacteraceae</taxon>
        <taxon>Bradyrhizobium</taxon>
    </lineage>
</organism>
<protein>
    <submittedName>
        <fullName evidence="2">Aspartate/glutamate racemase family protein</fullName>
    </submittedName>
</protein>
<dbReference type="PANTHER" id="PTHR28047">
    <property type="entry name" value="PROTEIN DCG1"/>
    <property type="match status" value="1"/>
</dbReference>
<evidence type="ECO:0000313" key="2">
    <source>
        <dbReference type="EMBL" id="MBR0800792.1"/>
    </source>
</evidence>
<dbReference type="Gene3D" id="3.40.50.12500">
    <property type="match status" value="1"/>
</dbReference>
<accession>A0ABS5FVH2</accession>